<dbReference type="PANTHER" id="PTHR23081:SF36">
    <property type="entry name" value="RNA POLYMERASE II SUBUNIT A C-TERMINAL DOMAIN PHOSPHATASE"/>
    <property type="match status" value="1"/>
</dbReference>
<dbReference type="GO" id="GO:0005634">
    <property type="term" value="C:nucleus"/>
    <property type="evidence" value="ECO:0007669"/>
    <property type="project" value="UniProtKB-SubCell"/>
</dbReference>
<evidence type="ECO:0000256" key="3">
    <source>
        <dbReference type="ARBA" id="ARBA00023242"/>
    </source>
</evidence>
<dbReference type="EMBL" id="JBDFQZ010000014">
    <property type="protein sequence ID" value="KAK9666566.1"/>
    <property type="molecule type" value="Genomic_DNA"/>
</dbReference>
<gene>
    <name evidence="8" type="ORF">RND81_14G194300</name>
</gene>
<name>A0AAW1GS27_SAPOF</name>
<dbReference type="SUPFAM" id="SSF56784">
    <property type="entry name" value="HAD-like"/>
    <property type="match status" value="1"/>
</dbReference>
<dbReference type="PROSITE" id="PS50969">
    <property type="entry name" value="FCP1"/>
    <property type="match status" value="1"/>
</dbReference>
<reference evidence="8" key="1">
    <citation type="submission" date="2024-03" db="EMBL/GenBank/DDBJ databases">
        <title>WGS assembly of Saponaria officinalis var. Norfolk2.</title>
        <authorList>
            <person name="Jenkins J."/>
            <person name="Shu S."/>
            <person name="Grimwood J."/>
            <person name="Barry K."/>
            <person name="Goodstein D."/>
            <person name="Schmutz J."/>
            <person name="Leebens-Mack J."/>
            <person name="Osbourn A."/>
        </authorList>
    </citation>
    <scope>NUCLEOTIDE SEQUENCE [LARGE SCALE GENOMIC DNA]</scope>
    <source>
        <strain evidence="8">JIC</strain>
    </source>
</reference>
<evidence type="ECO:0000256" key="6">
    <source>
        <dbReference type="RuleBase" id="RU366066"/>
    </source>
</evidence>
<dbReference type="InterPro" id="IPR023214">
    <property type="entry name" value="HAD_sf"/>
</dbReference>
<feature type="non-terminal residue" evidence="8">
    <location>
        <position position="1"/>
    </location>
</feature>
<dbReference type="CDD" id="cd07521">
    <property type="entry name" value="HAD_FCP1-like"/>
    <property type="match status" value="1"/>
</dbReference>
<comment type="function">
    <text evidence="6">This promotes the activity of RNA polymerase II.</text>
</comment>
<dbReference type="InterPro" id="IPR004274">
    <property type="entry name" value="FCP1_dom"/>
</dbReference>
<dbReference type="InterPro" id="IPR039189">
    <property type="entry name" value="Fcp1"/>
</dbReference>
<comment type="caution">
    <text evidence="8">The sequence shown here is derived from an EMBL/GenBank/DDBJ whole genome shotgun (WGS) entry which is preliminary data.</text>
</comment>
<organism evidence="8 9">
    <name type="scientific">Saponaria officinalis</name>
    <name type="common">Common soapwort</name>
    <name type="synonym">Lychnis saponaria</name>
    <dbReference type="NCBI Taxonomy" id="3572"/>
    <lineage>
        <taxon>Eukaryota</taxon>
        <taxon>Viridiplantae</taxon>
        <taxon>Streptophyta</taxon>
        <taxon>Embryophyta</taxon>
        <taxon>Tracheophyta</taxon>
        <taxon>Spermatophyta</taxon>
        <taxon>Magnoliopsida</taxon>
        <taxon>eudicotyledons</taxon>
        <taxon>Gunneridae</taxon>
        <taxon>Pentapetalae</taxon>
        <taxon>Caryophyllales</taxon>
        <taxon>Caryophyllaceae</taxon>
        <taxon>Caryophylleae</taxon>
        <taxon>Saponaria</taxon>
    </lineage>
</organism>
<dbReference type="PANTHER" id="PTHR23081">
    <property type="entry name" value="RNA POLYMERASE II CTD PHOSPHATASE"/>
    <property type="match status" value="1"/>
</dbReference>
<dbReference type="Gene3D" id="3.40.50.1000">
    <property type="entry name" value="HAD superfamily/HAD-like"/>
    <property type="match status" value="1"/>
</dbReference>
<dbReference type="SMART" id="SM00577">
    <property type="entry name" value="CPDc"/>
    <property type="match status" value="1"/>
</dbReference>
<comment type="subcellular location">
    <subcellularLocation>
        <location evidence="1 6">Nucleus</location>
    </subcellularLocation>
</comment>
<keyword evidence="9" id="KW-1185">Reference proteome</keyword>
<accession>A0AAW1GS27</accession>
<dbReference type="InterPro" id="IPR011947">
    <property type="entry name" value="FCP1_euk"/>
</dbReference>
<evidence type="ECO:0000259" key="7">
    <source>
        <dbReference type="PROSITE" id="PS50969"/>
    </source>
</evidence>
<evidence type="ECO:0000256" key="4">
    <source>
        <dbReference type="ARBA" id="ARBA00047761"/>
    </source>
</evidence>
<dbReference type="InterPro" id="IPR036412">
    <property type="entry name" value="HAD-like_sf"/>
</dbReference>
<comment type="catalytic activity">
    <reaction evidence="4 6">
        <text>O-phospho-L-seryl-[protein] + H2O = L-seryl-[protein] + phosphate</text>
        <dbReference type="Rhea" id="RHEA:20629"/>
        <dbReference type="Rhea" id="RHEA-COMP:9863"/>
        <dbReference type="Rhea" id="RHEA-COMP:11604"/>
        <dbReference type="ChEBI" id="CHEBI:15377"/>
        <dbReference type="ChEBI" id="CHEBI:29999"/>
        <dbReference type="ChEBI" id="CHEBI:43474"/>
        <dbReference type="ChEBI" id="CHEBI:83421"/>
        <dbReference type="EC" id="3.1.3.16"/>
    </reaction>
</comment>
<dbReference type="Pfam" id="PF03031">
    <property type="entry name" value="NIF"/>
    <property type="match status" value="1"/>
</dbReference>
<protein>
    <recommendedName>
        <fullName evidence="6">RNA polymerase II C-terminal domain phosphatase-like</fullName>
        <ecNumber evidence="6">3.1.3.16</ecNumber>
    </recommendedName>
</protein>
<sequence length="266" mass="31509">PCDFHNKNNDNEGPNSTLTVDKCTQNEQIPYFPDEKLKTLITQKKLHLVLDLDHTLVHSIPISNMAEDDCQYLRRLNGRNWIKKGKLHKFEDELLIKLRPYAHAFLENASTMFDFSIFTLGSKPYAKRVVEILDPKGLYFSTSNVFSKEDCKTPRIKGLDVVNQDEKIVLVVDDKKKVWINHPKNLIKINRYEYFHETRSRTSWTQRRSDESEEYGELARVLDELKKIHCAFFDLEEDTDQFDYYKCRDVRDVFEDVRRKFSCLKC</sequence>
<comment type="catalytic activity">
    <reaction evidence="5 6">
        <text>O-phospho-L-threonyl-[protein] + H2O = L-threonyl-[protein] + phosphate</text>
        <dbReference type="Rhea" id="RHEA:47004"/>
        <dbReference type="Rhea" id="RHEA-COMP:11060"/>
        <dbReference type="Rhea" id="RHEA-COMP:11605"/>
        <dbReference type="ChEBI" id="CHEBI:15377"/>
        <dbReference type="ChEBI" id="CHEBI:30013"/>
        <dbReference type="ChEBI" id="CHEBI:43474"/>
        <dbReference type="ChEBI" id="CHEBI:61977"/>
        <dbReference type="EC" id="3.1.3.16"/>
    </reaction>
</comment>
<dbReference type="AlphaFoldDB" id="A0AAW1GS27"/>
<evidence type="ECO:0000313" key="8">
    <source>
        <dbReference type="EMBL" id="KAK9666566.1"/>
    </source>
</evidence>
<proteinExistence type="predicted"/>
<dbReference type="EC" id="3.1.3.16" evidence="6"/>
<dbReference type="Proteomes" id="UP001443914">
    <property type="component" value="Unassembled WGS sequence"/>
</dbReference>
<evidence type="ECO:0000313" key="9">
    <source>
        <dbReference type="Proteomes" id="UP001443914"/>
    </source>
</evidence>
<dbReference type="GO" id="GO:0008420">
    <property type="term" value="F:RNA polymerase II CTD heptapeptide repeat phosphatase activity"/>
    <property type="evidence" value="ECO:0007669"/>
    <property type="project" value="UniProtKB-UniRule"/>
</dbReference>
<dbReference type="NCBIfam" id="TIGR02250">
    <property type="entry name" value="FCP1_euk"/>
    <property type="match status" value="1"/>
</dbReference>
<keyword evidence="2 6" id="KW-0378">Hydrolase</keyword>
<evidence type="ECO:0000256" key="5">
    <source>
        <dbReference type="ARBA" id="ARBA00048336"/>
    </source>
</evidence>
<feature type="domain" description="FCP1 homology" evidence="7">
    <location>
        <begin position="41"/>
        <end position="225"/>
    </location>
</feature>
<evidence type="ECO:0000256" key="1">
    <source>
        <dbReference type="ARBA" id="ARBA00004123"/>
    </source>
</evidence>
<keyword evidence="3 6" id="KW-0539">Nucleus</keyword>
<evidence type="ECO:0000256" key="2">
    <source>
        <dbReference type="ARBA" id="ARBA00022801"/>
    </source>
</evidence>